<reference evidence="1" key="2">
    <citation type="journal article" date="2022" name="New Phytol.">
        <title>Evolutionary transition to the ectomycorrhizal habit in the genomes of a hyperdiverse lineage of mushroom-forming fungi.</title>
        <authorList>
            <person name="Looney B."/>
            <person name="Miyauchi S."/>
            <person name="Morin E."/>
            <person name="Drula E."/>
            <person name="Courty P.E."/>
            <person name="Kohler A."/>
            <person name="Kuo A."/>
            <person name="LaButti K."/>
            <person name="Pangilinan J."/>
            <person name="Lipzen A."/>
            <person name="Riley R."/>
            <person name="Andreopoulos W."/>
            <person name="He G."/>
            <person name="Johnson J."/>
            <person name="Nolan M."/>
            <person name="Tritt A."/>
            <person name="Barry K.W."/>
            <person name="Grigoriev I.V."/>
            <person name="Nagy L.G."/>
            <person name="Hibbett D."/>
            <person name="Henrissat B."/>
            <person name="Matheny P.B."/>
            <person name="Labbe J."/>
            <person name="Martin F.M."/>
        </authorList>
    </citation>
    <scope>NUCLEOTIDE SEQUENCE</scope>
    <source>
        <strain evidence="1">EC-137</strain>
    </source>
</reference>
<dbReference type="EMBL" id="MU273581">
    <property type="protein sequence ID" value="KAI0031419.1"/>
    <property type="molecule type" value="Genomic_DNA"/>
</dbReference>
<reference evidence="1" key="1">
    <citation type="submission" date="2021-02" db="EMBL/GenBank/DDBJ databases">
        <authorList>
            <consortium name="DOE Joint Genome Institute"/>
            <person name="Ahrendt S."/>
            <person name="Looney B.P."/>
            <person name="Miyauchi S."/>
            <person name="Morin E."/>
            <person name="Drula E."/>
            <person name="Courty P.E."/>
            <person name="Chicoki N."/>
            <person name="Fauchery L."/>
            <person name="Kohler A."/>
            <person name="Kuo A."/>
            <person name="Labutti K."/>
            <person name="Pangilinan J."/>
            <person name="Lipzen A."/>
            <person name="Riley R."/>
            <person name="Andreopoulos W."/>
            <person name="He G."/>
            <person name="Johnson J."/>
            <person name="Barry K.W."/>
            <person name="Grigoriev I.V."/>
            <person name="Nagy L."/>
            <person name="Hibbett D."/>
            <person name="Henrissat B."/>
            <person name="Matheny P.B."/>
            <person name="Labbe J."/>
            <person name="Martin F."/>
        </authorList>
    </citation>
    <scope>NUCLEOTIDE SEQUENCE</scope>
    <source>
        <strain evidence="1">EC-137</strain>
    </source>
</reference>
<sequence>MVRRKPQSAKEHRAQLQLKRAVKRGDTDRSELPNKSSRSGRGRGRAPQPASQSSSSKIDTVRRLQSSFTTLSASLLEQSKAAAAQQVLLRPIPAEVAIWSSSSGRLPVEREAELSSMIGCIKRPKWRFDMTKKEVERNEEGLFRKWLAHTDAVVNDWLKLGEEARMHKQAGLQDGGQNTTSSTAEVMPLSPTAFERNLEVWRQLWRVLELSDILLVLLDSRCPLLHFPPSLQTYLSAPHRVIIVLTKVDIIGPERAAAWQEYLHGQFPGMRIVMVEAYAAKTSQDGGTITARKRKYEPRIPLTFKERLVSTLQEVHQELLQPPPHIRDDPEKLKKWVPRIKRVIDWVTVSSACPSHAHDPSDTPRKELRHDNDRETGGSVEPDFLTIGFIGQPNVGKSSLLNALFGAPRVRASKTPGKTKHFQTTFWTPELRLVDCPGLVLPALIPLELQVLSGILPISRMPAIPMCLTYASHLLPLEKILGLSHPSTKTGPGADKRTWREGMPRREAMEDLSWTAMDIMTAYAEKKGWVTAKAGRVDVNRAGNASECGREEHLVLISRAVLRALVESKIHWAFWPPHTSSMELNSFGSGIWIDNVSGGQHCTDSDDDAGESSEDEGANQPHSCESNEELKEEDEEDEGEDENLQSVGGRFALLRMEEGWEGESSGSDG</sequence>
<proteinExistence type="predicted"/>
<comment type="caution">
    <text evidence="1">The sequence shown here is derived from an EMBL/GenBank/DDBJ whole genome shotgun (WGS) entry which is preliminary data.</text>
</comment>
<organism evidence="1 2">
    <name type="scientific">Vararia minispora EC-137</name>
    <dbReference type="NCBI Taxonomy" id="1314806"/>
    <lineage>
        <taxon>Eukaryota</taxon>
        <taxon>Fungi</taxon>
        <taxon>Dikarya</taxon>
        <taxon>Basidiomycota</taxon>
        <taxon>Agaricomycotina</taxon>
        <taxon>Agaricomycetes</taxon>
        <taxon>Russulales</taxon>
        <taxon>Lachnocladiaceae</taxon>
        <taxon>Vararia</taxon>
    </lineage>
</organism>
<dbReference type="Proteomes" id="UP000814128">
    <property type="component" value="Unassembled WGS sequence"/>
</dbReference>
<evidence type="ECO:0000313" key="2">
    <source>
        <dbReference type="Proteomes" id="UP000814128"/>
    </source>
</evidence>
<protein>
    <submittedName>
        <fullName evidence="1">Uncharacterized protein</fullName>
    </submittedName>
</protein>
<accession>A0ACB8QHY8</accession>
<name>A0ACB8QHY8_9AGAM</name>
<evidence type="ECO:0000313" key="1">
    <source>
        <dbReference type="EMBL" id="KAI0031419.1"/>
    </source>
</evidence>
<keyword evidence="2" id="KW-1185">Reference proteome</keyword>
<gene>
    <name evidence="1" type="ORF">K488DRAFT_52165</name>
</gene>